<sequence>MLAKDEAEQAKLTPTPEWLKPIVAEDEIMTIATMNKGDTAFLVTGDANRNKVQVMPGGGFVTTEIKLPKNWNELVAPLGYQPIENFYLKANFNTDEGKKTDATNKSKKQPTAEKRPKQPKKPVTLKKK</sequence>
<dbReference type="AlphaFoldDB" id="H7EPS8"/>
<name>H7EPS8_9SPIR</name>
<protein>
    <submittedName>
        <fullName evidence="2">Uncharacterized protein</fullName>
    </submittedName>
</protein>
<feature type="compositionally biased region" description="Basic and acidic residues" evidence="1">
    <location>
        <begin position="95"/>
        <end position="116"/>
    </location>
</feature>
<feature type="region of interest" description="Disordered" evidence="1">
    <location>
        <begin position="94"/>
        <end position="128"/>
    </location>
</feature>
<dbReference type="PATRIC" id="fig|907348.3.peg.2991"/>
<proteinExistence type="predicted"/>
<organism evidence="2 3">
    <name type="scientific">Treponema saccharophilum DSM 2985</name>
    <dbReference type="NCBI Taxonomy" id="907348"/>
    <lineage>
        <taxon>Bacteria</taxon>
        <taxon>Pseudomonadati</taxon>
        <taxon>Spirochaetota</taxon>
        <taxon>Spirochaetia</taxon>
        <taxon>Spirochaetales</taxon>
        <taxon>Treponemataceae</taxon>
        <taxon>Treponema</taxon>
    </lineage>
</organism>
<dbReference type="OrthoDB" id="5240640at2"/>
<feature type="compositionally biased region" description="Basic residues" evidence="1">
    <location>
        <begin position="117"/>
        <end position="128"/>
    </location>
</feature>
<dbReference type="STRING" id="907348.TresaDRAFT_0573"/>
<reference evidence="2 3" key="1">
    <citation type="submission" date="2011-09" db="EMBL/GenBank/DDBJ databases">
        <title>The draft genome of Treponema saccharophilum DSM 2985.</title>
        <authorList>
            <consortium name="US DOE Joint Genome Institute (JGI-PGF)"/>
            <person name="Lucas S."/>
            <person name="Copeland A."/>
            <person name="Lapidus A."/>
            <person name="Glavina del Rio T."/>
            <person name="Dalin E."/>
            <person name="Tice H."/>
            <person name="Bruce D."/>
            <person name="Goodwin L."/>
            <person name="Pitluck S."/>
            <person name="Peters L."/>
            <person name="Kyrpides N."/>
            <person name="Mavromatis K."/>
            <person name="Ivanova N."/>
            <person name="Markowitz V."/>
            <person name="Cheng J.-F."/>
            <person name="Hugenholtz P."/>
            <person name="Woyke T."/>
            <person name="Wu D."/>
            <person name="Gronow S."/>
            <person name="Wellnitz S."/>
            <person name="Brambilla E."/>
            <person name="Klenk H.-P."/>
            <person name="Eisen J.A."/>
        </authorList>
    </citation>
    <scope>NUCLEOTIDE SEQUENCE [LARGE SCALE GENOMIC DNA]</scope>
    <source>
        <strain evidence="2 3">DSM 2985</strain>
    </source>
</reference>
<dbReference type="Proteomes" id="UP000003571">
    <property type="component" value="Unassembled WGS sequence"/>
</dbReference>
<evidence type="ECO:0000313" key="2">
    <source>
        <dbReference type="EMBL" id="EIC00479.1"/>
    </source>
</evidence>
<dbReference type="RefSeq" id="WP_002706692.1">
    <property type="nucleotide sequence ID" value="NZ_AGRW01000055.1"/>
</dbReference>
<dbReference type="EMBL" id="AGRW01000055">
    <property type="protein sequence ID" value="EIC00479.1"/>
    <property type="molecule type" value="Genomic_DNA"/>
</dbReference>
<comment type="caution">
    <text evidence="2">The sequence shown here is derived from an EMBL/GenBank/DDBJ whole genome shotgun (WGS) entry which is preliminary data.</text>
</comment>
<keyword evidence="3" id="KW-1185">Reference proteome</keyword>
<evidence type="ECO:0000256" key="1">
    <source>
        <dbReference type="SAM" id="MobiDB-lite"/>
    </source>
</evidence>
<accession>H7EPS8</accession>
<gene>
    <name evidence="2" type="ORF">TresaDRAFT_0573</name>
</gene>
<evidence type="ECO:0000313" key="3">
    <source>
        <dbReference type="Proteomes" id="UP000003571"/>
    </source>
</evidence>